<reference evidence="1" key="1">
    <citation type="submission" date="2014-01" db="EMBL/GenBank/DDBJ databases">
        <title>Draft genome sequence of highly nematicidal Bacillus thuringiensis DB27.</title>
        <authorList>
            <person name="Iatsenko I."/>
            <person name="Pickard D."/>
            <person name="Corton C."/>
            <person name="Dougan G."/>
            <person name="Sommer R.J."/>
        </authorList>
    </citation>
    <scope>NUCLEOTIDE SEQUENCE [LARGE SCALE GENOMIC DNA]</scope>
    <source>
        <strain evidence="1">DB27</strain>
    </source>
</reference>
<dbReference type="AlphaFoldDB" id="W8ZAV8"/>
<reference evidence="1" key="2">
    <citation type="submission" date="2014-01" db="EMBL/GenBank/DDBJ databases">
        <authorList>
            <person name="Aslett M."/>
        </authorList>
    </citation>
    <scope>NUCLEOTIDE SEQUENCE [LARGE SCALE GENOMIC DNA]</scope>
    <source>
        <strain evidence="1">DB27</strain>
    </source>
</reference>
<protein>
    <submittedName>
        <fullName evidence="1">Uncharacterized protein</fullName>
    </submittedName>
</protein>
<dbReference type="HOGENOM" id="CLU_1507685_0_0_9"/>
<proteinExistence type="predicted"/>
<name>W8ZAV8_BACTU</name>
<sequence length="212" mass="25233">MLYAELTSSLQQSFRSDLFKVLRYYLEDTNYACVTKDTLVVTDSLVEILIVYFQGSSLFLKWEMMGVEIDIISCKKVLHEIENAMRQRSSTLKHRNYFYSLLRDLGLQEDIPQDFLCMKKRLLELEIIQQKKKERLVPMRQIHSLQMSWKKTFHRTLKVSKNMTQGEVDKLFIRIYKKQCELARMSKKRCPGEIRDIMHNDRIQTSDGTFDV</sequence>
<dbReference type="RefSeq" id="WP_050595410.1">
    <property type="nucleotide sequence ID" value="NZ_HG810024.1"/>
</dbReference>
<accession>W8ZAV8</accession>
<organism evidence="1">
    <name type="scientific">Bacillus thuringiensis DB27</name>
    <dbReference type="NCBI Taxonomy" id="1431339"/>
    <lineage>
        <taxon>Bacteria</taxon>
        <taxon>Bacillati</taxon>
        <taxon>Bacillota</taxon>
        <taxon>Bacilli</taxon>
        <taxon>Bacillales</taxon>
        <taxon>Bacillaceae</taxon>
        <taxon>Bacillus</taxon>
        <taxon>Bacillus cereus group</taxon>
    </lineage>
</organism>
<dbReference type="Proteomes" id="UP000030682">
    <property type="component" value="Unassembled WGS sequence"/>
</dbReference>
<evidence type="ECO:0000313" key="1">
    <source>
        <dbReference type="EMBL" id="CDN39595.1"/>
    </source>
</evidence>
<gene>
    <name evidence="1" type="ORF">BTDB27_p000258</name>
</gene>
<dbReference type="EMBL" id="HG810024">
    <property type="protein sequence ID" value="CDN39595.1"/>
    <property type="molecule type" value="Genomic_DNA"/>
</dbReference>